<feature type="compositionally biased region" description="Low complexity" evidence="6">
    <location>
        <begin position="281"/>
        <end position="296"/>
    </location>
</feature>
<accession>A0A8J4V6J5</accession>
<dbReference type="Proteomes" id="UP000695562">
    <property type="component" value="Unassembled WGS sequence"/>
</dbReference>
<keyword evidence="5" id="KW-0479">Metal-binding</keyword>
<evidence type="ECO:0000256" key="2">
    <source>
        <dbReference type="ARBA" id="ARBA00022737"/>
    </source>
</evidence>
<protein>
    <recommendedName>
        <fullName evidence="7">PDZ GRASP-type domain-containing protein</fullName>
    </recommendedName>
</protein>
<dbReference type="PANTHER" id="PTHR12893">
    <property type="entry name" value="GOLGI REASSEMBLY STACKING PROTEIN GRASP"/>
    <property type="match status" value="1"/>
</dbReference>
<feature type="region of interest" description="Disordered" evidence="6">
    <location>
        <begin position="226"/>
        <end position="296"/>
    </location>
</feature>
<dbReference type="PROSITE" id="PS51865">
    <property type="entry name" value="PDZ_GRASP"/>
    <property type="match status" value="2"/>
</dbReference>
<gene>
    <name evidence="8" type="ORF">CYY_005771</name>
</gene>
<evidence type="ECO:0000313" key="8">
    <source>
        <dbReference type="EMBL" id="KAF2072914.1"/>
    </source>
</evidence>
<feature type="compositionally biased region" description="Polar residues" evidence="6">
    <location>
        <begin position="227"/>
        <end position="237"/>
    </location>
</feature>
<keyword evidence="9" id="KW-1185">Reference proteome</keyword>
<dbReference type="InterPro" id="IPR007583">
    <property type="entry name" value="GRASP55_65"/>
</dbReference>
<proteinExistence type="predicted"/>
<dbReference type="InterPro" id="IPR036034">
    <property type="entry name" value="PDZ_sf"/>
</dbReference>
<dbReference type="InterPro" id="IPR024958">
    <property type="entry name" value="GRASP_PDZ"/>
</dbReference>
<evidence type="ECO:0000256" key="4">
    <source>
        <dbReference type="ARBA" id="ARBA00023136"/>
    </source>
</evidence>
<evidence type="ECO:0000256" key="6">
    <source>
        <dbReference type="SAM" id="MobiDB-lite"/>
    </source>
</evidence>
<keyword evidence="3" id="KW-0333">Golgi apparatus</keyword>
<feature type="compositionally biased region" description="Low complexity" evidence="6">
    <location>
        <begin position="238"/>
        <end position="254"/>
    </location>
</feature>
<feature type="domain" description="PDZ GRASP-type" evidence="7">
    <location>
        <begin position="20"/>
        <end position="109"/>
    </location>
</feature>
<keyword evidence="5" id="KW-0862">Zinc</keyword>
<dbReference type="PANTHER" id="PTHR12893:SF0">
    <property type="entry name" value="GRASP65"/>
    <property type="match status" value="1"/>
</dbReference>
<organism evidence="8 9">
    <name type="scientific">Polysphondylium violaceum</name>
    <dbReference type="NCBI Taxonomy" id="133409"/>
    <lineage>
        <taxon>Eukaryota</taxon>
        <taxon>Amoebozoa</taxon>
        <taxon>Evosea</taxon>
        <taxon>Eumycetozoa</taxon>
        <taxon>Dictyostelia</taxon>
        <taxon>Dictyosteliales</taxon>
        <taxon>Dictyosteliaceae</taxon>
        <taxon>Polysphondylium</taxon>
    </lineage>
</organism>
<evidence type="ECO:0000256" key="3">
    <source>
        <dbReference type="ARBA" id="ARBA00023034"/>
    </source>
</evidence>
<evidence type="ECO:0000259" key="7">
    <source>
        <dbReference type="PROSITE" id="PS51865"/>
    </source>
</evidence>
<evidence type="ECO:0000256" key="5">
    <source>
        <dbReference type="PIRSR" id="PIRSR607583-1"/>
    </source>
</evidence>
<sequence>MGQQQSQLNQIQEENPYNKTGYHVLQVHSNSPSSGKLYPFFDFIVAANQVVFEKEDQRFSEIFRNNIDKNVHLIVYNIKTDTTREVVITPSTTWGGQGLAGISIRYSSWEKTLETVWHVVDVYLNSPAHDAALETRTDFIVGTPDIIFNEQEDFFTLINNNMYRPIQLYVYSTLTENVRLVNITPNKNWGGSGSLGCDIGYGLLHRIPTKQIQTSQMISPSMERLKISNSPSTQPIANNSLTTPSTNISSPSPNVDYTAFPSPPTSQPIQINNTNNYLTPQKDQSSNNNNNDDGQQVNFDLTEQLHAVSNQSQHNIGIIPNN</sequence>
<dbReference type="GO" id="GO:0007030">
    <property type="term" value="P:Golgi organization"/>
    <property type="evidence" value="ECO:0007669"/>
    <property type="project" value="TreeGrafter"/>
</dbReference>
<reference evidence="8" key="1">
    <citation type="submission" date="2020-01" db="EMBL/GenBank/DDBJ databases">
        <title>Development of genomics and gene disruption for Polysphondylium violaceum indicates a role for the polyketide synthase stlB in stalk morphogenesis.</title>
        <authorList>
            <person name="Narita B."/>
            <person name="Kawabe Y."/>
            <person name="Kin K."/>
            <person name="Saito T."/>
            <person name="Gibbs R."/>
            <person name="Kuspa A."/>
            <person name="Muzny D."/>
            <person name="Queller D."/>
            <person name="Richards S."/>
            <person name="Strassman J."/>
            <person name="Sucgang R."/>
            <person name="Worley K."/>
            <person name="Schaap P."/>
        </authorList>
    </citation>
    <scope>NUCLEOTIDE SEQUENCE</scope>
    <source>
        <strain evidence="8">QSvi11</strain>
    </source>
</reference>
<feature type="compositionally biased region" description="Polar residues" evidence="6">
    <location>
        <begin position="267"/>
        <end position="279"/>
    </location>
</feature>
<feature type="domain" description="PDZ GRASP-type" evidence="7">
    <location>
        <begin position="115"/>
        <end position="204"/>
    </location>
</feature>
<dbReference type="Pfam" id="PF04495">
    <property type="entry name" value="GRASP55_65"/>
    <property type="match status" value="1"/>
</dbReference>
<dbReference type="AlphaFoldDB" id="A0A8J4V6J5"/>
<keyword evidence="4" id="KW-0472">Membrane</keyword>
<comment type="caution">
    <text evidence="8">The sequence shown here is derived from an EMBL/GenBank/DDBJ whole genome shotgun (WGS) entry which is preliminary data.</text>
</comment>
<evidence type="ECO:0000313" key="9">
    <source>
        <dbReference type="Proteomes" id="UP000695562"/>
    </source>
</evidence>
<feature type="binding site" evidence="5">
    <location>
        <position position="23"/>
    </location>
    <ligand>
        <name>Zn(2+)</name>
        <dbReference type="ChEBI" id="CHEBI:29105"/>
    </ligand>
</feature>
<dbReference type="EMBL" id="AJWJ01000239">
    <property type="protein sequence ID" value="KAF2072914.1"/>
    <property type="molecule type" value="Genomic_DNA"/>
</dbReference>
<dbReference type="Gene3D" id="2.30.42.10">
    <property type="match status" value="2"/>
</dbReference>
<dbReference type="FunFam" id="2.30.42.10:FF:000026">
    <property type="entry name" value="Golgi reassembly stacking protein 2"/>
    <property type="match status" value="1"/>
</dbReference>
<evidence type="ECO:0000256" key="1">
    <source>
        <dbReference type="ARBA" id="ARBA00004394"/>
    </source>
</evidence>
<keyword evidence="2" id="KW-0677">Repeat</keyword>
<dbReference type="GO" id="GO:0046872">
    <property type="term" value="F:metal ion binding"/>
    <property type="evidence" value="ECO:0007669"/>
    <property type="project" value="UniProtKB-KW"/>
</dbReference>
<dbReference type="OrthoDB" id="3318at2759"/>
<name>A0A8J4V6J5_9MYCE</name>
<comment type="subcellular location">
    <subcellularLocation>
        <location evidence="1">Golgi apparatus membrane</location>
    </subcellularLocation>
</comment>
<dbReference type="GO" id="GO:0000139">
    <property type="term" value="C:Golgi membrane"/>
    <property type="evidence" value="ECO:0007669"/>
    <property type="project" value="UniProtKB-SubCell"/>
</dbReference>